<reference evidence="1 2" key="1">
    <citation type="submission" date="2020-11" db="EMBL/GenBank/DDBJ databases">
        <title>P. mediterranea TC4 genome.</title>
        <authorList>
            <person name="Molmeret M."/>
        </authorList>
    </citation>
    <scope>NUCLEOTIDE SEQUENCE [LARGE SCALE GENOMIC DNA]</scope>
    <source>
        <strain evidence="1 2">TC4</strain>
    </source>
</reference>
<protein>
    <submittedName>
        <fullName evidence="1">Uncharacterized protein</fullName>
    </submittedName>
</protein>
<accession>A0ABS0A1U3</accession>
<dbReference type="Proteomes" id="UP001194729">
    <property type="component" value="Unassembled WGS sequence"/>
</dbReference>
<keyword evidence="2" id="KW-1185">Reference proteome</keyword>
<comment type="caution">
    <text evidence="1">The sequence shown here is derived from an EMBL/GenBank/DDBJ whole genome shotgun (WGS) entry which is preliminary data.</text>
</comment>
<evidence type="ECO:0000313" key="2">
    <source>
        <dbReference type="Proteomes" id="UP001194729"/>
    </source>
</evidence>
<gene>
    <name evidence="1" type="ORF">FNJ87_00115</name>
</gene>
<organism evidence="1 2">
    <name type="scientific">Nonlabens mediterrranea</name>
    <dbReference type="NCBI Taxonomy" id="1419947"/>
    <lineage>
        <taxon>Bacteria</taxon>
        <taxon>Pseudomonadati</taxon>
        <taxon>Bacteroidota</taxon>
        <taxon>Flavobacteriia</taxon>
        <taxon>Flavobacteriales</taxon>
        <taxon>Flavobacteriaceae</taxon>
        <taxon>Nonlabens</taxon>
    </lineage>
</organism>
<sequence>MIENHVSGFFTIPEPPEGFEFVDVNVYSDRRLFLNPQLIEISSSPYARSMRNILKHYWGAFFMHARKADKLRAIAMLSGLSEPTETRIGYATGCQGNSVGFKLQEVLWDTIVKSKAVKSGVLTNFNNLSLFTEGIGADRISDITTKICKVQLIEFTQYICERYDVEMKLVRQKDLFNPMTFKWESRDVYLPVIDGKPLILIPRDMVSSDSVINGDAIAFYRFAIRNVISQQLELKQLIKGSGKVNNKVLLRDWYQKHPFSKDVLADWSLHYPKLLIDFEELRKHSKLRPLSSHELREILYLPIRKVS</sequence>
<proteinExistence type="predicted"/>
<name>A0ABS0A1U3_9FLAO</name>
<evidence type="ECO:0000313" key="1">
    <source>
        <dbReference type="EMBL" id="MBF4982808.1"/>
    </source>
</evidence>
<dbReference type="EMBL" id="JADKYU010000004">
    <property type="protein sequence ID" value="MBF4982808.1"/>
    <property type="molecule type" value="Genomic_DNA"/>
</dbReference>